<gene>
    <name evidence="2" type="ORF">CSC65_07755</name>
</gene>
<reference evidence="2 3" key="1">
    <citation type="submission" date="2017-10" db="EMBL/GenBank/DDBJ databases">
        <title>Whole genome sequencing of members of genus Pseudoxanthomonas.</title>
        <authorList>
            <person name="Kumar S."/>
            <person name="Bansal K."/>
            <person name="Kaur A."/>
            <person name="Patil P."/>
            <person name="Sharma S."/>
            <person name="Patil P.B."/>
        </authorList>
    </citation>
    <scope>NUCLEOTIDE SEQUENCE [LARGE SCALE GENOMIC DNA]</scope>
    <source>
        <strain evidence="2 3">DSM 17801</strain>
    </source>
</reference>
<keyword evidence="1" id="KW-0472">Membrane</keyword>
<sequence>MSDHPTAACENCAAPLQGAFCHACGQAAHSPVRSFTHAVEEVFESFWHLDGRIFRTMRRLLSPGALARDYLAGMRAPYVAPMRLFVILCVLTFFVGRLVDFGDAFAPTIDVENAGMNEALSQATSIAEVEKIRDSTIANLEQARAELPATLAPARAGFDHGIGTIRRQADRRIRELGGTPAARADVLPSDALVISTDAPPGTWLEHQASRLEQGWRGFLQNPAPFKAAFMGSVPTVLFMLVPIFALLLKLFYVGTGRMYLEHLVVALYSHAFLCVALLGQFALLALDHGLSPHLAATGVVTGLISALLWLWMPAYLLLMQKRVYAQGWLLTTLKFMVLGSAYATMLFFTAVALALVSLART</sequence>
<evidence type="ECO:0008006" key="4">
    <source>
        <dbReference type="Google" id="ProtNLM"/>
    </source>
</evidence>
<feature type="transmembrane region" description="Helical" evidence="1">
    <location>
        <begin position="227"/>
        <end position="251"/>
    </location>
</feature>
<organism evidence="2 3">
    <name type="scientific">Pseudoxanthomonas daejeonensis</name>
    <dbReference type="NCBI Taxonomy" id="266062"/>
    <lineage>
        <taxon>Bacteria</taxon>
        <taxon>Pseudomonadati</taxon>
        <taxon>Pseudomonadota</taxon>
        <taxon>Gammaproteobacteria</taxon>
        <taxon>Lysobacterales</taxon>
        <taxon>Lysobacteraceae</taxon>
        <taxon>Pseudoxanthomonas</taxon>
    </lineage>
</organism>
<dbReference type="Pfam" id="PF12412">
    <property type="entry name" value="DUF3667"/>
    <property type="match status" value="1"/>
</dbReference>
<dbReference type="Proteomes" id="UP000788419">
    <property type="component" value="Unassembled WGS sequence"/>
</dbReference>
<dbReference type="InterPro" id="IPR022134">
    <property type="entry name" value="DUF3667"/>
</dbReference>
<proteinExistence type="predicted"/>
<feature type="transmembrane region" description="Helical" evidence="1">
    <location>
        <begin position="78"/>
        <end position="99"/>
    </location>
</feature>
<feature type="transmembrane region" description="Helical" evidence="1">
    <location>
        <begin position="339"/>
        <end position="359"/>
    </location>
</feature>
<dbReference type="EMBL" id="PDWN01000006">
    <property type="protein sequence ID" value="KAF1695099.1"/>
    <property type="molecule type" value="Genomic_DNA"/>
</dbReference>
<protein>
    <recommendedName>
        <fullName evidence="4">DUF3667 domain-containing protein</fullName>
    </recommendedName>
</protein>
<keyword evidence="1" id="KW-0812">Transmembrane</keyword>
<evidence type="ECO:0000313" key="2">
    <source>
        <dbReference type="EMBL" id="KAF1695099.1"/>
    </source>
</evidence>
<evidence type="ECO:0000256" key="1">
    <source>
        <dbReference type="SAM" id="Phobius"/>
    </source>
</evidence>
<accession>A0ABQ6Z7S0</accession>
<keyword evidence="1" id="KW-1133">Transmembrane helix</keyword>
<evidence type="ECO:0000313" key="3">
    <source>
        <dbReference type="Proteomes" id="UP000788419"/>
    </source>
</evidence>
<feature type="transmembrane region" description="Helical" evidence="1">
    <location>
        <begin position="295"/>
        <end position="318"/>
    </location>
</feature>
<dbReference type="RefSeq" id="WP_162410007.1">
    <property type="nucleotide sequence ID" value="NZ_PDWN01000006.1"/>
</dbReference>
<keyword evidence="3" id="KW-1185">Reference proteome</keyword>
<feature type="transmembrane region" description="Helical" evidence="1">
    <location>
        <begin position="263"/>
        <end position="283"/>
    </location>
</feature>
<comment type="caution">
    <text evidence="2">The sequence shown here is derived from an EMBL/GenBank/DDBJ whole genome shotgun (WGS) entry which is preliminary data.</text>
</comment>
<name>A0ABQ6Z7S0_9GAMM</name>